<reference evidence="15" key="1">
    <citation type="submission" date="2012-12" db="EMBL/GenBank/DDBJ databases">
        <authorList>
            <person name="Hellsten U."/>
            <person name="Grimwood J."/>
            <person name="Chapman J.A."/>
            <person name="Shapiro H."/>
            <person name="Aerts A."/>
            <person name="Otillar R.P."/>
            <person name="Terry A.Y."/>
            <person name="Boore J.L."/>
            <person name="Simakov O."/>
            <person name="Marletaz F."/>
            <person name="Cho S.-J."/>
            <person name="Edsinger-Gonzales E."/>
            <person name="Havlak P."/>
            <person name="Kuo D.-H."/>
            <person name="Larsson T."/>
            <person name="Lv J."/>
            <person name="Arendt D."/>
            <person name="Savage R."/>
            <person name="Osoegawa K."/>
            <person name="de Jong P."/>
            <person name="Lindberg D.R."/>
            <person name="Seaver E.C."/>
            <person name="Weisblat D.A."/>
            <person name="Putnam N.H."/>
            <person name="Grigoriev I.V."/>
            <person name="Rokhsar D.S."/>
        </authorList>
    </citation>
    <scope>NUCLEOTIDE SEQUENCE</scope>
</reference>
<dbReference type="EnsemblMetazoa" id="HelroT107238">
    <property type="protein sequence ID" value="HelroP107238"/>
    <property type="gene ID" value="HelroG107238"/>
</dbReference>
<feature type="domain" description="Peptidase M50" evidence="12">
    <location>
        <begin position="128"/>
        <end position="506"/>
    </location>
</feature>
<dbReference type="KEGG" id="hro:HELRODRAFT_107238"/>
<dbReference type="EC" id="3.4.24.85" evidence="4"/>
<sequence length="526" mass="59831">MLQNAFLLFFAVFWMAMYILDAVVKASRYGLKYAEFLGKHGVTISTAQIGWFTTYFNRFFIKIGSKQSTFFKIWFSIGVVFSLVLLIMSMFLLLMIIFNTFTGYSVEQQILTPVMPGINLPMNQVWFYLITLLVCGVLHEVGHALAAVGEDIRVNGFGIFLLLLYPGAYVDVCPHHVQSISAMRQLRIYCAGVWHNIVIVLLAVAFLICFPTFISLFYYSGRGVLVTRVNSDSPISGVSGVQVSDVIVQLDDCHVMNMNQWMNCITTVTKSTMSGYCVQKEIFHDFIVNVSNKTDADQLEDCCRDNSDGLLCFRHNHSNNKFGCLRARNVVEGRRCQQDEECRTSSHDDKHFGDRNFNSDDDNDINHININFAGSKNVTRNHLKRMSAICIHPHVDNVTWLVKVIYDDANNKQPLLFLGHPYDLFYSLSVSDYQPKWNYLPLHLPYILETFCKYLISLSGALAIMNVIPCYALDGQWITQATYNLLLPHLTSNKFIRDVTYTGTIMFGTALILVNVAIAFCTLFLR</sequence>
<dbReference type="Pfam" id="PF02163">
    <property type="entry name" value="Peptidase_M50"/>
    <property type="match status" value="1"/>
</dbReference>
<dbReference type="GO" id="GO:1905897">
    <property type="term" value="P:regulation of response to endoplasmic reticulum stress"/>
    <property type="evidence" value="ECO:0000318"/>
    <property type="project" value="GO_Central"/>
</dbReference>
<evidence type="ECO:0000256" key="4">
    <source>
        <dbReference type="ARBA" id="ARBA00012347"/>
    </source>
</evidence>
<feature type="transmembrane region" description="Helical" evidence="11">
    <location>
        <begin position="73"/>
        <end position="98"/>
    </location>
</feature>
<dbReference type="GeneID" id="20194891"/>
<dbReference type="GO" id="GO:0031293">
    <property type="term" value="P:membrane protein intracellular domain proteolysis"/>
    <property type="evidence" value="ECO:0000318"/>
    <property type="project" value="GO_Central"/>
</dbReference>
<dbReference type="GO" id="GO:0005737">
    <property type="term" value="C:cytoplasm"/>
    <property type="evidence" value="ECO:0000318"/>
    <property type="project" value="GO_Central"/>
</dbReference>
<keyword evidence="7 11" id="KW-1133">Transmembrane helix</keyword>
<dbReference type="OMA" id="FYSWGRW"/>
<feature type="transmembrane region" description="Helical" evidence="11">
    <location>
        <begin position="125"/>
        <end position="145"/>
    </location>
</feature>
<evidence type="ECO:0000256" key="11">
    <source>
        <dbReference type="SAM" id="Phobius"/>
    </source>
</evidence>
<dbReference type="PANTHER" id="PTHR13325:SF3">
    <property type="entry name" value="MEMBRANE-BOUND TRANSCRIPTION FACTOR SITE-2 PROTEASE"/>
    <property type="match status" value="1"/>
</dbReference>
<dbReference type="CTD" id="20194891"/>
<dbReference type="HOGENOM" id="CLU_032523_1_0_1"/>
<keyword evidence="15" id="KW-1185">Reference proteome</keyword>
<dbReference type="EMBL" id="AMQM01001196">
    <property type="status" value="NOT_ANNOTATED_CDS"/>
    <property type="molecule type" value="Genomic_DNA"/>
</dbReference>
<keyword evidence="6 11" id="KW-0812">Transmembrane</keyword>
<comment type="catalytic activity">
    <reaction evidence="1">
        <text>Cleaves several transcription factors that are type-2 transmembrane proteins within membrane-spanning domains. Known substrates include sterol regulatory element-binding protein (SREBP) -1, SREBP-2 and forms of the transcriptional activator ATF6. SREBP-2 is cleaved at the site 477-DRSRILL-|-CVLTFLCLSFNPLTSLLQWGGA-505. The residues Asn-Pro, 11 residues distal to the site of cleavage in the membrane-spanning domain, are important for cleavage by S2P endopeptidase. Replacement of either of these residues does not prevent cleavage, but there is no cleavage if both of these residues are replaced.</text>
        <dbReference type="EC" id="3.4.24.85"/>
    </reaction>
</comment>
<feature type="transmembrane region" description="Helical" evidence="11">
    <location>
        <begin position="454"/>
        <end position="479"/>
    </location>
</feature>
<accession>T1EE89</accession>
<evidence type="ECO:0000256" key="2">
    <source>
        <dbReference type="ARBA" id="ARBA00004127"/>
    </source>
</evidence>
<reference evidence="14" key="3">
    <citation type="submission" date="2015-06" db="UniProtKB">
        <authorList>
            <consortium name="EnsemblMetazoa"/>
        </authorList>
    </citation>
    <scope>IDENTIFICATION</scope>
</reference>
<dbReference type="AlphaFoldDB" id="T1EE89"/>
<dbReference type="FunCoup" id="T1EE89">
    <property type="interactions" value="1298"/>
</dbReference>
<name>T1EE89_HELRO</name>
<evidence type="ECO:0000256" key="5">
    <source>
        <dbReference type="ARBA" id="ARBA00014400"/>
    </source>
</evidence>
<dbReference type="GO" id="GO:0004222">
    <property type="term" value="F:metalloendopeptidase activity"/>
    <property type="evidence" value="ECO:0000318"/>
    <property type="project" value="GO_Central"/>
</dbReference>
<feature type="transmembrane region" description="Helical" evidence="11">
    <location>
        <begin position="197"/>
        <end position="219"/>
    </location>
</feature>
<evidence type="ECO:0000256" key="7">
    <source>
        <dbReference type="ARBA" id="ARBA00022989"/>
    </source>
</evidence>
<gene>
    <name evidence="14" type="primary">20194891</name>
    <name evidence="13" type="ORF">HELRODRAFT_107238</name>
</gene>
<evidence type="ECO:0000256" key="9">
    <source>
        <dbReference type="ARBA" id="ARBA00032658"/>
    </source>
</evidence>
<dbReference type="PANTHER" id="PTHR13325">
    <property type="entry name" value="PROTEASE M50 MEMBRANE-BOUND TRANSCRIPTION FACTOR SITE 2 PROTEASE"/>
    <property type="match status" value="1"/>
</dbReference>
<organism evidence="14 15">
    <name type="scientific">Helobdella robusta</name>
    <name type="common">Californian leech</name>
    <dbReference type="NCBI Taxonomy" id="6412"/>
    <lineage>
        <taxon>Eukaryota</taxon>
        <taxon>Metazoa</taxon>
        <taxon>Spiralia</taxon>
        <taxon>Lophotrochozoa</taxon>
        <taxon>Annelida</taxon>
        <taxon>Clitellata</taxon>
        <taxon>Hirudinea</taxon>
        <taxon>Rhynchobdellida</taxon>
        <taxon>Glossiphoniidae</taxon>
        <taxon>Helobdella</taxon>
    </lineage>
</organism>
<comment type="function">
    <text evidence="10">Zinc metalloprotease that mediates intramembrane proteolysis of proteins such as ATF6, ATF6B, SREBF1/SREBP1 and SREBF2/SREBP2. Catalyzes the second step in the proteolytic activation of the sterol regulatory element-binding proteins (SREBPs) SREBF1/SREBP1 and SREBF2/SREBP2: cleaves SREBPs within the first transmembrane segment, thereby releasing the N-terminal segment with a portion of the transmembrane segment attached. Mature N-terminal SREBP fragments shuttle to the nucleus and activate gene transcription. Also mediates the second step in the proteolytic activation of the cyclic AMP-dependent transcription factor ATF-6 (ATF6 and ATF6B). Involved in intramembrane proteolysis during bone formation. In astrocytes and osteoblasts, upon DNA damage and ER stress, mediates the second step of the regulated intramembrane proteolytic activation of the transcription factor CREB3L1, leading to the inhibition of cell-cycle progression.</text>
</comment>
<dbReference type="GO" id="GO:0016020">
    <property type="term" value="C:membrane"/>
    <property type="evidence" value="ECO:0007669"/>
    <property type="project" value="InterPro"/>
</dbReference>
<dbReference type="InterPro" id="IPR036034">
    <property type="entry name" value="PDZ_sf"/>
</dbReference>
<evidence type="ECO:0000259" key="12">
    <source>
        <dbReference type="Pfam" id="PF02163"/>
    </source>
</evidence>
<feature type="transmembrane region" description="Helical" evidence="11">
    <location>
        <begin position="42"/>
        <end position="61"/>
    </location>
</feature>
<dbReference type="InterPro" id="IPR008915">
    <property type="entry name" value="Peptidase_M50"/>
</dbReference>
<dbReference type="CDD" id="cd06775">
    <property type="entry name" value="cpPDZ_MBTPS2-like"/>
    <property type="match status" value="1"/>
</dbReference>
<evidence type="ECO:0000256" key="10">
    <source>
        <dbReference type="ARBA" id="ARBA00045828"/>
    </source>
</evidence>
<feature type="transmembrane region" description="Helical" evidence="11">
    <location>
        <begin position="499"/>
        <end position="525"/>
    </location>
</feature>
<proteinExistence type="inferred from homology"/>
<evidence type="ECO:0000256" key="1">
    <source>
        <dbReference type="ARBA" id="ARBA00001350"/>
    </source>
</evidence>
<comment type="subcellular location">
    <subcellularLocation>
        <location evidence="2">Endomembrane system</location>
        <topology evidence="2">Multi-pass membrane protein</topology>
    </subcellularLocation>
</comment>
<dbReference type="InParanoid" id="T1EE89"/>
<dbReference type="eggNOG" id="KOG2921">
    <property type="taxonomic scope" value="Eukaryota"/>
</dbReference>
<evidence type="ECO:0000256" key="6">
    <source>
        <dbReference type="ARBA" id="ARBA00022692"/>
    </source>
</evidence>
<feature type="transmembrane region" description="Helical" evidence="11">
    <location>
        <begin position="157"/>
        <end position="177"/>
    </location>
</feature>
<reference evidence="13 15" key="2">
    <citation type="journal article" date="2013" name="Nature">
        <title>Insights into bilaterian evolution from three spiralian genomes.</title>
        <authorList>
            <person name="Simakov O."/>
            <person name="Marletaz F."/>
            <person name="Cho S.J."/>
            <person name="Edsinger-Gonzales E."/>
            <person name="Havlak P."/>
            <person name="Hellsten U."/>
            <person name="Kuo D.H."/>
            <person name="Larsson T."/>
            <person name="Lv J."/>
            <person name="Arendt D."/>
            <person name="Savage R."/>
            <person name="Osoegawa K."/>
            <person name="de Jong P."/>
            <person name="Grimwood J."/>
            <person name="Chapman J.A."/>
            <person name="Shapiro H."/>
            <person name="Aerts A."/>
            <person name="Otillar R.P."/>
            <person name="Terry A.Y."/>
            <person name="Boore J.L."/>
            <person name="Grigoriev I.V."/>
            <person name="Lindberg D.R."/>
            <person name="Seaver E.C."/>
            <person name="Weisblat D.A."/>
            <person name="Putnam N.H."/>
            <person name="Rokhsar D.S."/>
        </authorList>
    </citation>
    <scope>NUCLEOTIDE SEQUENCE</scope>
</reference>
<dbReference type="EMBL" id="KB097143">
    <property type="protein sequence ID" value="ESN99309.1"/>
    <property type="molecule type" value="Genomic_DNA"/>
</dbReference>
<comment type="similarity">
    <text evidence="3">Belongs to the peptidase M50A family.</text>
</comment>
<evidence type="ECO:0000313" key="14">
    <source>
        <dbReference type="EnsemblMetazoa" id="HelroP107238"/>
    </source>
</evidence>
<dbReference type="Proteomes" id="UP000015101">
    <property type="component" value="Unassembled WGS sequence"/>
</dbReference>
<dbReference type="PRINTS" id="PR01000">
    <property type="entry name" value="SREBPS2PTASE"/>
</dbReference>
<dbReference type="GO" id="GO:0012505">
    <property type="term" value="C:endomembrane system"/>
    <property type="evidence" value="ECO:0007669"/>
    <property type="project" value="UniProtKB-SubCell"/>
</dbReference>
<dbReference type="OrthoDB" id="69989at2759"/>
<evidence type="ECO:0000256" key="3">
    <source>
        <dbReference type="ARBA" id="ARBA00009989"/>
    </source>
</evidence>
<evidence type="ECO:0000256" key="8">
    <source>
        <dbReference type="ARBA" id="ARBA00023136"/>
    </source>
</evidence>
<dbReference type="RefSeq" id="XP_009023169.1">
    <property type="nucleotide sequence ID" value="XM_009024921.1"/>
</dbReference>
<evidence type="ECO:0000313" key="15">
    <source>
        <dbReference type="Proteomes" id="UP000015101"/>
    </source>
</evidence>
<evidence type="ECO:0000313" key="13">
    <source>
        <dbReference type="EMBL" id="ESN99309.1"/>
    </source>
</evidence>
<dbReference type="STRING" id="6412.T1EE89"/>
<dbReference type="SUPFAM" id="SSF50156">
    <property type="entry name" value="PDZ domain-like"/>
    <property type="match status" value="1"/>
</dbReference>
<keyword evidence="8 11" id="KW-0472">Membrane</keyword>
<protein>
    <recommendedName>
        <fullName evidence="5">Membrane-bound transcription factor site-2 protease</fullName>
        <ecNumber evidence="4">3.4.24.85</ecNumber>
    </recommendedName>
    <alternativeName>
        <fullName evidence="9">Endopeptidase S2P</fullName>
    </alternativeName>
</protein>
<dbReference type="InterPro" id="IPR001193">
    <property type="entry name" value="MBTPS2"/>
</dbReference>